<accession>A0A2H0UQR8</accession>
<dbReference type="PANTHER" id="PTHR33490:SF6">
    <property type="entry name" value="SLL1049 PROTEIN"/>
    <property type="match status" value="1"/>
</dbReference>
<reference evidence="3" key="1">
    <citation type="submission" date="2017-09" db="EMBL/GenBank/DDBJ databases">
        <title>Depth-based differentiation of microbial function through sediment-hosted aquifers and enrichment of novel symbionts in the deep terrestrial subsurface.</title>
        <authorList>
            <person name="Probst A.J."/>
            <person name="Ladd B."/>
            <person name="Jarett J.K."/>
            <person name="Geller-Mcgrath D.E."/>
            <person name="Sieber C.M.K."/>
            <person name="Emerson J.B."/>
            <person name="Anantharaman K."/>
            <person name="Thomas B.C."/>
            <person name="Malmstrom R."/>
            <person name="Stieglmeier M."/>
            <person name="Klingl A."/>
            <person name="Woyke T."/>
            <person name="Ryan C.M."/>
            <person name="Banfield J.F."/>
        </authorList>
    </citation>
    <scope>NUCLEOTIDE SEQUENCE [LARGE SCALE GENOMIC DNA]</scope>
</reference>
<evidence type="ECO:0000313" key="3">
    <source>
        <dbReference type="Proteomes" id="UP000229615"/>
    </source>
</evidence>
<evidence type="ECO:0000259" key="1">
    <source>
        <dbReference type="SMART" id="SM00460"/>
    </source>
</evidence>
<gene>
    <name evidence="2" type="ORF">COU09_00700</name>
</gene>
<dbReference type="EMBL" id="PFBB01000008">
    <property type="protein sequence ID" value="PIR88737.1"/>
    <property type="molecule type" value="Genomic_DNA"/>
</dbReference>
<dbReference type="InterPro" id="IPR002931">
    <property type="entry name" value="Transglutaminase-like"/>
</dbReference>
<sequence>MRVGSNLLEVTCGRPHCVGAQIFCYNRLMPIKRIKHLVDGGVKLLGFDASRKRQEYRCRYEARVKNISPEKVGFSLVMPYPVNDGGQKLISNPEFRPSDASLLKEEDFGNRYVSWTAELESGHSITFSQFFECVIEPRAIEIDPNLSIDDYEKSSDKVVTYLNKNSYLEQGSGEGQKLALDLAAGEKNIKILMDKFNKFVIDRLSYGNPFEGLYSMKDALEKSEVDGGGFDSLLAGLCRTVGIPARIVSGFWTNSPDDVMAMHAWVEILLPTGDWVPADPSVEKLRKQKRSRRSGELGFVGSDRVIFSYGSDMEIKAEMGAREVDILQNPILIPKPEDKQLVVERGFYAVPLKKIKLK</sequence>
<dbReference type="SUPFAM" id="SSF54001">
    <property type="entry name" value="Cysteine proteinases"/>
    <property type="match status" value="1"/>
</dbReference>
<dbReference type="Proteomes" id="UP000229615">
    <property type="component" value="Unassembled WGS sequence"/>
</dbReference>
<dbReference type="InterPro" id="IPR038765">
    <property type="entry name" value="Papain-like_cys_pep_sf"/>
</dbReference>
<protein>
    <recommendedName>
        <fullName evidence="1">Transglutaminase-like domain-containing protein</fullName>
    </recommendedName>
</protein>
<dbReference type="Gene3D" id="3.10.620.30">
    <property type="match status" value="1"/>
</dbReference>
<proteinExistence type="predicted"/>
<dbReference type="SMART" id="SM00460">
    <property type="entry name" value="TGc"/>
    <property type="match status" value="1"/>
</dbReference>
<name>A0A2H0UQR8_9BACT</name>
<comment type="caution">
    <text evidence="2">The sequence shown here is derived from an EMBL/GenBank/DDBJ whole genome shotgun (WGS) entry which is preliminary data.</text>
</comment>
<dbReference type="AlphaFoldDB" id="A0A2H0UQR8"/>
<feature type="domain" description="Transglutaminase-like" evidence="1">
    <location>
        <begin position="219"/>
        <end position="282"/>
    </location>
</feature>
<evidence type="ECO:0000313" key="2">
    <source>
        <dbReference type="EMBL" id="PIR88737.1"/>
    </source>
</evidence>
<dbReference type="PANTHER" id="PTHR33490">
    <property type="entry name" value="BLR5614 PROTEIN-RELATED"/>
    <property type="match status" value="1"/>
</dbReference>
<organism evidence="2 3">
    <name type="scientific">Candidatus Harrisonbacteria bacterium CG10_big_fil_rev_8_21_14_0_10_44_23</name>
    <dbReference type="NCBI Taxonomy" id="1974585"/>
    <lineage>
        <taxon>Bacteria</taxon>
        <taxon>Candidatus Harrisoniibacteriota</taxon>
    </lineage>
</organism>
<dbReference type="Pfam" id="PF01841">
    <property type="entry name" value="Transglut_core"/>
    <property type="match status" value="1"/>
</dbReference>